<evidence type="ECO:0000256" key="1">
    <source>
        <dbReference type="ARBA" id="ARBA00004651"/>
    </source>
</evidence>
<organism evidence="10 11">
    <name type="scientific">Micrococcus endophyticus</name>
    <dbReference type="NCBI Taxonomy" id="455343"/>
    <lineage>
        <taxon>Bacteria</taxon>
        <taxon>Bacillati</taxon>
        <taxon>Actinomycetota</taxon>
        <taxon>Actinomycetes</taxon>
        <taxon>Micrococcales</taxon>
        <taxon>Micrococcaceae</taxon>
        <taxon>Micrococcus</taxon>
    </lineage>
</organism>
<evidence type="ECO:0000259" key="9">
    <source>
        <dbReference type="Pfam" id="PF12704"/>
    </source>
</evidence>
<comment type="subcellular location">
    <subcellularLocation>
        <location evidence="1">Cell membrane</location>
        <topology evidence="1">Multi-pass membrane protein</topology>
    </subcellularLocation>
</comment>
<keyword evidence="4 7" id="KW-1133">Transmembrane helix</keyword>
<comment type="caution">
    <text evidence="10">The sequence shown here is derived from an EMBL/GenBank/DDBJ whole genome shotgun (WGS) entry which is preliminary data.</text>
</comment>
<sequence length="422" mass="43658">MRVSDLFRRSARTALRRPARALLTLIAIGIGAFTFAITSALGAGVNQYIDSQTASVGATDTVQVTKTAPTAFLSEGMEEYDPSMAGAGVDQQQGVLTADDVQRVRDAVGADAEVVASAPTTPLYFHYDGGQRYRFIYNGNWPGKTAVLATGEQLAAQSRTPQLIIPEYAVGPLGLGSPEQAVGRTVAVGVLGVDGQVRELEAEVAGVQVRSLIGGNLPFGNQAFGDELERLSAVGTPQDAQPVATHLFVTGPDVAAVADSVRGSGFAVSTPEDIVGDFRSIVAAVLLILNVLAGVAILAAMFGIVNTLLMSVQERTRLIGMMRALGMPRRTVFASVALEAGVLGLLGAVVAVALALLIGVVVGPWLPTAIGLDLPGFTLFRFDPLAVALVVAGVVLAAVLAALIPAARAARLEPLDALRETA</sequence>
<dbReference type="InterPro" id="IPR003838">
    <property type="entry name" value="ABC3_permease_C"/>
</dbReference>
<proteinExistence type="inferred from homology"/>
<feature type="domain" description="MacB-like periplasmic core" evidence="9">
    <location>
        <begin position="22"/>
        <end position="224"/>
    </location>
</feature>
<evidence type="ECO:0000256" key="5">
    <source>
        <dbReference type="ARBA" id="ARBA00023136"/>
    </source>
</evidence>
<keyword evidence="11" id="KW-1185">Reference proteome</keyword>
<keyword evidence="5 7" id="KW-0472">Membrane</keyword>
<dbReference type="Pfam" id="PF02687">
    <property type="entry name" value="FtsX"/>
    <property type="match status" value="1"/>
</dbReference>
<evidence type="ECO:0000256" key="4">
    <source>
        <dbReference type="ARBA" id="ARBA00022989"/>
    </source>
</evidence>
<dbReference type="GO" id="GO:0005886">
    <property type="term" value="C:plasma membrane"/>
    <property type="evidence" value="ECO:0007669"/>
    <property type="project" value="UniProtKB-SubCell"/>
</dbReference>
<comment type="similarity">
    <text evidence="6">Belongs to the ABC-4 integral membrane protein family.</text>
</comment>
<gene>
    <name evidence="10" type="ORF">HDA33_001728</name>
</gene>
<dbReference type="InterPro" id="IPR050250">
    <property type="entry name" value="Macrolide_Exporter_MacB"/>
</dbReference>
<name>A0A7W9N1B6_9MICC</name>
<evidence type="ECO:0000313" key="10">
    <source>
        <dbReference type="EMBL" id="MBB5849164.1"/>
    </source>
</evidence>
<dbReference type="Proteomes" id="UP000567246">
    <property type="component" value="Unassembled WGS sequence"/>
</dbReference>
<dbReference type="RefSeq" id="WP_184172586.1">
    <property type="nucleotide sequence ID" value="NZ_BAABAG010000014.1"/>
</dbReference>
<evidence type="ECO:0000259" key="8">
    <source>
        <dbReference type="Pfam" id="PF02687"/>
    </source>
</evidence>
<evidence type="ECO:0000313" key="11">
    <source>
        <dbReference type="Proteomes" id="UP000567246"/>
    </source>
</evidence>
<dbReference type="EMBL" id="JACHMW010000001">
    <property type="protein sequence ID" value="MBB5849164.1"/>
    <property type="molecule type" value="Genomic_DNA"/>
</dbReference>
<evidence type="ECO:0000256" key="2">
    <source>
        <dbReference type="ARBA" id="ARBA00022475"/>
    </source>
</evidence>
<dbReference type="InterPro" id="IPR025857">
    <property type="entry name" value="MacB_PCD"/>
</dbReference>
<feature type="domain" description="ABC3 transporter permease C-terminal" evidence="8">
    <location>
        <begin position="291"/>
        <end position="414"/>
    </location>
</feature>
<dbReference type="Pfam" id="PF12704">
    <property type="entry name" value="MacB_PCD"/>
    <property type="match status" value="1"/>
</dbReference>
<dbReference type="PANTHER" id="PTHR30572:SF4">
    <property type="entry name" value="ABC TRANSPORTER PERMEASE YTRF"/>
    <property type="match status" value="1"/>
</dbReference>
<feature type="transmembrane region" description="Helical" evidence="7">
    <location>
        <begin position="332"/>
        <end position="365"/>
    </location>
</feature>
<dbReference type="GO" id="GO:0022857">
    <property type="term" value="F:transmembrane transporter activity"/>
    <property type="evidence" value="ECO:0007669"/>
    <property type="project" value="TreeGrafter"/>
</dbReference>
<evidence type="ECO:0000256" key="6">
    <source>
        <dbReference type="ARBA" id="ARBA00038076"/>
    </source>
</evidence>
<feature type="transmembrane region" description="Helical" evidence="7">
    <location>
        <begin position="21"/>
        <end position="45"/>
    </location>
</feature>
<keyword evidence="3 7" id="KW-0812">Transmembrane</keyword>
<feature type="transmembrane region" description="Helical" evidence="7">
    <location>
        <begin position="281"/>
        <end position="311"/>
    </location>
</feature>
<dbReference type="PANTHER" id="PTHR30572">
    <property type="entry name" value="MEMBRANE COMPONENT OF TRANSPORTER-RELATED"/>
    <property type="match status" value="1"/>
</dbReference>
<protein>
    <submittedName>
        <fullName evidence="10">Putative ABC transport system permease protein</fullName>
    </submittedName>
</protein>
<keyword evidence="2" id="KW-1003">Cell membrane</keyword>
<reference evidence="10 11" key="1">
    <citation type="submission" date="2020-08" db="EMBL/GenBank/DDBJ databases">
        <title>Sequencing the genomes of 1000 actinobacteria strains.</title>
        <authorList>
            <person name="Klenk H.-P."/>
        </authorList>
    </citation>
    <scope>NUCLEOTIDE SEQUENCE [LARGE SCALE GENOMIC DNA]</scope>
    <source>
        <strain evidence="10 11">DSM 17945</strain>
    </source>
</reference>
<feature type="transmembrane region" description="Helical" evidence="7">
    <location>
        <begin position="385"/>
        <end position="404"/>
    </location>
</feature>
<evidence type="ECO:0000256" key="3">
    <source>
        <dbReference type="ARBA" id="ARBA00022692"/>
    </source>
</evidence>
<accession>A0A7W9N1B6</accession>
<dbReference type="AlphaFoldDB" id="A0A7W9N1B6"/>
<evidence type="ECO:0000256" key="7">
    <source>
        <dbReference type="SAM" id="Phobius"/>
    </source>
</evidence>